<evidence type="ECO:0000259" key="1">
    <source>
        <dbReference type="Pfam" id="PF13204"/>
    </source>
</evidence>
<name>A0ABY2BJB1_9ACTN</name>
<dbReference type="RefSeq" id="WP_241998684.1">
    <property type="nucleotide sequence ID" value="NZ_SLWM01000009.1"/>
</dbReference>
<comment type="caution">
    <text evidence="4">The sequence shown here is derived from an EMBL/GenBank/DDBJ whole genome shotgun (WGS) entry which is preliminary data.</text>
</comment>
<reference evidence="4 5" key="1">
    <citation type="journal article" date="2015" name="Stand. Genomic Sci.">
        <title>Genomic Encyclopedia of Bacterial and Archaeal Type Strains, Phase III: the genomes of soil and plant-associated and newly described type strains.</title>
        <authorList>
            <person name="Whitman W.B."/>
            <person name="Woyke T."/>
            <person name="Klenk H.P."/>
            <person name="Zhou Y."/>
            <person name="Lilburn T.G."/>
            <person name="Beck B.J."/>
            <person name="De Vos P."/>
            <person name="Vandamme P."/>
            <person name="Eisen J.A."/>
            <person name="Garrity G."/>
            <person name="Hugenholtz P."/>
            <person name="Kyrpides N.C."/>
        </authorList>
    </citation>
    <scope>NUCLEOTIDE SEQUENCE [LARGE SCALE GENOMIC DNA]</scope>
    <source>
        <strain evidence="4 5">VKM Ac-2538</strain>
    </source>
</reference>
<dbReference type="Gene3D" id="3.20.20.80">
    <property type="entry name" value="Glycosidases"/>
    <property type="match status" value="1"/>
</dbReference>
<gene>
    <name evidence="4" type="ORF">EV644_109170</name>
</gene>
<organism evidence="4 5">
    <name type="scientific">Kribbella orskensis</name>
    <dbReference type="NCBI Taxonomy" id="2512216"/>
    <lineage>
        <taxon>Bacteria</taxon>
        <taxon>Bacillati</taxon>
        <taxon>Actinomycetota</taxon>
        <taxon>Actinomycetes</taxon>
        <taxon>Propionibacteriales</taxon>
        <taxon>Kribbellaceae</taxon>
        <taxon>Kribbella</taxon>
    </lineage>
</organism>
<proteinExistence type="predicted"/>
<dbReference type="InterPro" id="IPR017853">
    <property type="entry name" value="GH"/>
</dbReference>
<feature type="domain" description="DUF5060" evidence="2">
    <location>
        <begin position="15"/>
        <end position="81"/>
    </location>
</feature>
<sequence length="479" mass="54307">MSKGMTGPVTASAEKVERWAVHELALPGPAGGNPFADVELRVSYRYRNRVVTVDGFYDGDGVYRARFMPDREGRWEFVTSSSTPELNGHRGELSCVPPGPGNHGPVGVHGAHHFAYADGTRYDCIGTTCYHWTYESQEVQELTLAGLRGSPFDKVRMCLLPTDGMRPERLPFAGTEPGEVDVSRFDPEFFRHLEGRVADLMELGVEADLILFHPYDRGVWGFDRMTPEQDAHFLRYVVARLAAYRNVWWSLSNEYDFNHDKTIADWDRLLQLVQRLDPYQRLRSIHNGTKMYEIFSPYDFGKPWITHQSVQHWDGAEVGAWRSCPKPVVIDEIGYEGNAGRRWGNLTAQELVHRFWQGMTLGGYVGHGESFVDRETRAWISVGGRLYGESSPRLAFLRDFMAGLPRKADGDVDGTRCVLHYLGDRQPASVELELPGDAQYRVELIDTFAMTVEELPGRFSGRCTIPLPQRPYLALRGVR</sequence>
<evidence type="ECO:0000313" key="5">
    <source>
        <dbReference type="Proteomes" id="UP000295818"/>
    </source>
</evidence>
<dbReference type="Pfam" id="PF13204">
    <property type="entry name" value="Apiosidase"/>
    <property type="match status" value="1"/>
</dbReference>
<feature type="domain" description="DUF5605" evidence="3">
    <location>
        <begin position="415"/>
        <end position="476"/>
    </location>
</feature>
<dbReference type="InterPro" id="IPR032260">
    <property type="entry name" value="DUF5060"/>
</dbReference>
<keyword evidence="5" id="KW-1185">Reference proteome</keyword>
<dbReference type="InterPro" id="IPR025277">
    <property type="entry name" value="Apiosidase-like_cat_dom"/>
</dbReference>
<feature type="domain" description="Apiosidase-like catalytic" evidence="1">
    <location>
        <begin position="175"/>
        <end position="367"/>
    </location>
</feature>
<dbReference type="PANTHER" id="PTHR37836:SF2">
    <property type="entry name" value="DUF4038 DOMAIN-CONTAINING PROTEIN"/>
    <property type="match status" value="1"/>
</dbReference>
<evidence type="ECO:0000313" key="4">
    <source>
        <dbReference type="EMBL" id="TCO20149.1"/>
    </source>
</evidence>
<evidence type="ECO:0000259" key="3">
    <source>
        <dbReference type="Pfam" id="PF18310"/>
    </source>
</evidence>
<dbReference type="SUPFAM" id="SSF51445">
    <property type="entry name" value="(Trans)glycosidases"/>
    <property type="match status" value="1"/>
</dbReference>
<dbReference type="InterPro" id="IPR041239">
    <property type="entry name" value="DUF5605"/>
</dbReference>
<evidence type="ECO:0000259" key="2">
    <source>
        <dbReference type="Pfam" id="PF16586"/>
    </source>
</evidence>
<dbReference type="PANTHER" id="PTHR37836">
    <property type="entry name" value="LMO1036 PROTEIN"/>
    <property type="match status" value="1"/>
</dbReference>
<dbReference type="EMBL" id="SLWM01000009">
    <property type="protein sequence ID" value="TCO20149.1"/>
    <property type="molecule type" value="Genomic_DNA"/>
</dbReference>
<dbReference type="Gene3D" id="2.60.40.10">
    <property type="entry name" value="Immunoglobulins"/>
    <property type="match status" value="1"/>
</dbReference>
<dbReference type="InterPro" id="IPR013783">
    <property type="entry name" value="Ig-like_fold"/>
</dbReference>
<dbReference type="Pfam" id="PF16586">
    <property type="entry name" value="DUF5060"/>
    <property type="match status" value="1"/>
</dbReference>
<protein>
    <submittedName>
        <fullName evidence="4">Uncharacterized protein DUF4038</fullName>
    </submittedName>
</protein>
<dbReference type="Proteomes" id="UP000295818">
    <property type="component" value="Unassembled WGS sequence"/>
</dbReference>
<dbReference type="Pfam" id="PF18310">
    <property type="entry name" value="DUF5605"/>
    <property type="match status" value="1"/>
</dbReference>
<dbReference type="Gene3D" id="2.60.40.3950">
    <property type="match status" value="1"/>
</dbReference>
<accession>A0ABY2BJB1</accession>